<keyword evidence="4" id="KW-1185">Reference proteome</keyword>
<dbReference type="PANTHER" id="PTHR30204:SF92">
    <property type="entry name" value="HTH-TYPE TRANSCRIPTIONAL REGULATOR ZNTR"/>
    <property type="match status" value="1"/>
</dbReference>
<dbReference type="PROSITE" id="PS50937">
    <property type="entry name" value="HTH_MERR_2"/>
    <property type="match status" value="1"/>
</dbReference>
<dbReference type="RefSeq" id="WP_345373517.1">
    <property type="nucleotide sequence ID" value="NZ_BAABLM010000001.1"/>
</dbReference>
<sequence length="140" mass="15300">MLIGEFARRAGVAPSTVRFYERSGVLKPPDRTSGGYRDYDEAALSRVRYLRRGQELGFTLVELVELGDLSDRVRSRQLTAGDVASVAHAKLSQIDSRIADLQRVRAATVELLDAQCLDPLAPCPIVSTLASVEPAFAKAR</sequence>
<dbReference type="InterPro" id="IPR047057">
    <property type="entry name" value="MerR_fam"/>
</dbReference>
<dbReference type="PROSITE" id="PS00552">
    <property type="entry name" value="HTH_MERR_1"/>
    <property type="match status" value="1"/>
</dbReference>
<accession>A0ABP8VQG8</accession>
<dbReference type="SMART" id="SM00422">
    <property type="entry name" value="HTH_MERR"/>
    <property type="match status" value="1"/>
</dbReference>
<name>A0ABP8VQG8_9MICO</name>
<dbReference type="Proteomes" id="UP001501295">
    <property type="component" value="Unassembled WGS sequence"/>
</dbReference>
<evidence type="ECO:0000259" key="2">
    <source>
        <dbReference type="PROSITE" id="PS50937"/>
    </source>
</evidence>
<dbReference type="PRINTS" id="PR00040">
    <property type="entry name" value="HTHMERR"/>
</dbReference>
<dbReference type="PANTHER" id="PTHR30204">
    <property type="entry name" value="REDOX-CYCLING DRUG-SENSING TRANSCRIPTIONAL ACTIVATOR SOXR"/>
    <property type="match status" value="1"/>
</dbReference>
<dbReference type="Gene3D" id="1.10.1660.10">
    <property type="match status" value="1"/>
</dbReference>
<dbReference type="InterPro" id="IPR009061">
    <property type="entry name" value="DNA-bd_dom_put_sf"/>
</dbReference>
<evidence type="ECO:0000256" key="1">
    <source>
        <dbReference type="ARBA" id="ARBA00023125"/>
    </source>
</evidence>
<dbReference type="EMBL" id="BAABLM010000001">
    <property type="protein sequence ID" value="GAA4668129.1"/>
    <property type="molecule type" value="Genomic_DNA"/>
</dbReference>
<keyword evidence="1" id="KW-0238">DNA-binding</keyword>
<comment type="caution">
    <text evidence="3">The sequence shown here is derived from an EMBL/GenBank/DDBJ whole genome shotgun (WGS) entry which is preliminary data.</text>
</comment>
<evidence type="ECO:0000313" key="4">
    <source>
        <dbReference type="Proteomes" id="UP001501295"/>
    </source>
</evidence>
<feature type="domain" description="HTH merR-type" evidence="2">
    <location>
        <begin position="1"/>
        <end position="69"/>
    </location>
</feature>
<evidence type="ECO:0000313" key="3">
    <source>
        <dbReference type="EMBL" id="GAA4668129.1"/>
    </source>
</evidence>
<organism evidence="3 4">
    <name type="scientific">Frondihabitans cladoniiphilus</name>
    <dbReference type="NCBI Taxonomy" id="715785"/>
    <lineage>
        <taxon>Bacteria</taxon>
        <taxon>Bacillati</taxon>
        <taxon>Actinomycetota</taxon>
        <taxon>Actinomycetes</taxon>
        <taxon>Micrococcales</taxon>
        <taxon>Microbacteriaceae</taxon>
        <taxon>Frondihabitans</taxon>
    </lineage>
</organism>
<gene>
    <name evidence="3" type="ORF">GCM10025780_08360</name>
</gene>
<dbReference type="CDD" id="cd04770">
    <property type="entry name" value="HTH_HMRTR"/>
    <property type="match status" value="1"/>
</dbReference>
<dbReference type="SUPFAM" id="SSF46955">
    <property type="entry name" value="Putative DNA-binding domain"/>
    <property type="match status" value="1"/>
</dbReference>
<proteinExistence type="predicted"/>
<reference evidence="4" key="1">
    <citation type="journal article" date="2019" name="Int. J. Syst. Evol. Microbiol.">
        <title>The Global Catalogue of Microorganisms (GCM) 10K type strain sequencing project: providing services to taxonomists for standard genome sequencing and annotation.</title>
        <authorList>
            <consortium name="The Broad Institute Genomics Platform"/>
            <consortium name="The Broad Institute Genome Sequencing Center for Infectious Disease"/>
            <person name="Wu L."/>
            <person name="Ma J."/>
        </authorList>
    </citation>
    <scope>NUCLEOTIDE SEQUENCE [LARGE SCALE GENOMIC DNA]</scope>
    <source>
        <strain evidence="4">JCM 18956</strain>
    </source>
</reference>
<dbReference type="Pfam" id="PF13411">
    <property type="entry name" value="MerR_1"/>
    <property type="match status" value="1"/>
</dbReference>
<protein>
    <submittedName>
        <fullName evidence="3">MerR family transcriptional regulator</fullName>
    </submittedName>
</protein>
<dbReference type="InterPro" id="IPR000551">
    <property type="entry name" value="MerR-type_HTH_dom"/>
</dbReference>